<evidence type="ECO:0000256" key="1">
    <source>
        <dbReference type="ARBA" id="ARBA00000085"/>
    </source>
</evidence>
<keyword evidence="7" id="KW-1185">Reference proteome</keyword>
<comment type="caution">
    <text evidence="6">The sequence shown here is derived from an EMBL/GenBank/DDBJ whole genome shotgun (WGS) entry which is preliminary data.</text>
</comment>
<dbReference type="PANTHER" id="PTHR42878:SF15">
    <property type="entry name" value="BACTERIOPHYTOCHROME"/>
    <property type="match status" value="1"/>
</dbReference>
<accession>A0A3E0WLG9</accession>
<dbReference type="PROSITE" id="PS50109">
    <property type="entry name" value="HIS_KIN"/>
    <property type="match status" value="1"/>
</dbReference>
<evidence type="ECO:0000256" key="2">
    <source>
        <dbReference type="ARBA" id="ARBA00012438"/>
    </source>
</evidence>
<proteinExistence type="predicted"/>
<dbReference type="Gene3D" id="3.30.565.10">
    <property type="entry name" value="Histidine kinase-like ATPase, C-terminal domain"/>
    <property type="match status" value="1"/>
</dbReference>
<dbReference type="PANTHER" id="PTHR42878">
    <property type="entry name" value="TWO-COMPONENT HISTIDINE KINASE"/>
    <property type="match status" value="1"/>
</dbReference>
<dbReference type="EMBL" id="NFZW01000019">
    <property type="protein sequence ID" value="RFA33804.1"/>
    <property type="molecule type" value="Genomic_DNA"/>
</dbReference>
<evidence type="ECO:0000313" key="6">
    <source>
        <dbReference type="EMBL" id="RFA33804.1"/>
    </source>
</evidence>
<dbReference type="Proteomes" id="UP000256763">
    <property type="component" value="Unassembled WGS sequence"/>
</dbReference>
<sequence length="76" mass="8413">MEIPRKKPPRITVSSARLGSEWEIAVTDNGIGLDPQFAERIFQPFQRLHTEEEYPGLGAGLARVQWAVARHGGGSE</sequence>
<evidence type="ECO:0000313" key="7">
    <source>
        <dbReference type="Proteomes" id="UP000256763"/>
    </source>
</evidence>
<dbReference type="GO" id="GO:0030295">
    <property type="term" value="F:protein kinase activator activity"/>
    <property type="evidence" value="ECO:0007669"/>
    <property type="project" value="TreeGrafter"/>
</dbReference>
<dbReference type="Pfam" id="PF02518">
    <property type="entry name" value="HATPase_c"/>
    <property type="match status" value="1"/>
</dbReference>
<dbReference type="InterPro" id="IPR003594">
    <property type="entry name" value="HATPase_dom"/>
</dbReference>
<comment type="catalytic activity">
    <reaction evidence="1">
        <text>ATP + protein L-histidine = ADP + protein N-phospho-L-histidine.</text>
        <dbReference type="EC" id="2.7.13.3"/>
    </reaction>
</comment>
<dbReference type="EC" id="2.7.13.3" evidence="2"/>
<dbReference type="AlphaFoldDB" id="A0A3E0WLG9"/>
<dbReference type="GO" id="GO:0000156">
    <property type="term" value="F:phosphorelay response regulator activity"/>
    <property type="evidence" value="ECO:0007669"/>
    <property type="project" value="TreeGrafter"/>
</dbReference>
<reference evidence="7" key="1">
    <citation type="submission" date="2017-05" db="EMBL/GenBank/DDBJ databases">
        <authorList>
            <person name="Sharma S."/>
            <person name="Sidhu C."/>
            <person name="Pinnaka A.K."/>
        </authorList>
    </citation>
    <scope>NUCLEOTIDE SEQUENCE [LARGE SCALE GENOMIC DNA]</scope>
    <source>
        <strain evidence="7">AK93</strain>
    </source>
</reference>
<dbReference type="SUPFAM" id="SSF55874">
    <property type="entry name" value="ATPase domain of HSP90 chaperone/DNA topoisomerase II/histidine kinase"/>
    <property type="match status" value="1"/>
</dbReference>
<dbReference type="PRINTS" id="PR00344">
    <property type="entry name" value="BCTRLSENSOR"/>
</dbReference>
<keyword evidence="4" id="KW-0418">Kinase</keyword>
<dbReference type="InterPro" id="IPR036890">
    <property type="entry name" value="HATPase_C_sf"/>
</dbReference>
<dbReference type="GO" id="GO:0004673">
    <property type="term" value="F:protein histidine kinase activity"/>
    <property type="evidence" value="ECO:0007669"/>
    <property type="project" value="UniProtKB-EC"/>
</dbReference>
<organism evidence="6 7">
    <name type="scientific">Alkalilimnicola ehrlichii</name>
    <dbReference type="NCBI Taxonomy" id="351052"/>
    <lineage>
        <taxon>Bacteria</taxon>
        <taxon>Pseudomonadati</taxon>
        <taxon>Pseudomonadota</taxon>
        <taxon>Gammaproteobacteria</taxon>
        <taxon>Chromatiales</taxon>
        <taxon>Ectothiorhodospiraceae</taxon>
        <taxon>Alkalilimnicola</taxon>
    </lineage>
</organism>
<dbReference type="InterPro" id="IPR005467">
    <property type="entry name" value="His_kinase_dom"/>
</dbReference>
<evidence type="ECO:0000259" key="5">
    <source>
        <dbReference type="PROSITE" id="PS50109"/>
    </source>
</evidence>
<dbReference type="InterPro" id="IPR004358">
    <property type="entry name" value="Sig_transdc_His_kin-like_C"/>
</dbReference>
<name>A0A3E0WLG9_9GAMM</name>
<dbReference type="InterPro" id="IPR050351">
    <property type="entry name" value="BphY/WalK/GraS-like"/>
</dbReference>
<protein>
    <recommendedName>
        <fullName evidence="2">histidine kinase</fullName>
        <ecNumber evidence="2">2.7.13.3</ecNumber>
    </recommendedName>
</protein>
<evidence type="ECO:0000256" key="4">
    <source>
        <dbReference type="ARBA" id="ARBA00022777"/>
    </source>
</evidence>
<gene>
    <name evidence="6" type="ORF">CAL65_16905</name>
</gene>
<dbReference type="GO" id="GO:0007234">
    <property type="term" value="P:osmosensory signaling via phosphorelay pathway"/>
    <property type="evidence" value="ECO:0007669"/>
    <property type="project" value="TreeGrafter"/>
</dbReference>
<evidence type="ECO:0000256" key="3">
    <source>
        <dbReference type="ARBA" id="ARBA00022679"/>
    </source>
</evidence>
<keyword evidence="3" id="KW-0808">Transferase</keyword>
<feature type="domain" description="Histidine kinase" evidence="5">
    <location>
        <begin position="1"/>
        <end position="76"/>
    </location>
</feature>